<name>A0ACB8AG45_9AGAM</name>
<dbReference type="EMBL" id="MU267670">
    <property type="protein sequence ID" value="KAH7911698.1"/>
    <property type="molecule type" value="Genomic_DNA"/>
</dbReference>
<evidence type="ECO:0000313" key="2">
    <source>
        <dbReference type="Proteomes" id="UP000790377"/>
    </source>
</evidence>
<accession>A0ACB8AG45</accession>
<comment type="caution">
    <text evidence="1">The sequence shown here is derived from an EMBL/GenBank/DDBJ whole genome shotgun (WGS) entry which is preliminary data.</text>
</comment>
<proteinExistence type="predicted"/>
<gene>
    <name evidence="1" type="ORF">BJ138DRAFT_1100870</name>
</gene>
<evidence type="ECO:0000313" key="1">
    <source>
        <dbReference type="EMBL" id="KAH7911698.1"/>
    </source>
</evidence>
<sequence length="132" mass="14340">MHFNILAVVLASTALVSAHWNPAYTIKLYSENNGKGNMDYYHKKLTGIGGLSGGPTYCLKCQNHGGNTAGKVRSFNFASHNTSQGTNVQLRFYKEANCAKIITPSLYGSAFIFDAMPSVLSIAKSHEVCFIT</sequence>
<organism evidence="1 2">
    <name type="scientific">Hygrophoropsis aurantiaca</name>
    <dbReference type="NCBI Taxonomy" id="72124"/>
    <lineage>
        <taxon>Eukaryota</taxon>
        <taxon>Fungi</taxon>
        <taxon>Dikarya</taxon>
        <taxon>Basidiomycota</taxon>
        <taxon>Agaricomycotina</taxon>
        <taxon>Agaricomycetes</taxon>
        <taxon>Agaricomycetidae</taxon>
        <taxon>Boletales</taxon>
        <taxon>Coniophorineae</taxon>
        <taxon>Hygrophoropsidaceae</taxon>
        <taxon>Hygrophoropsis</taxon>
    </lineage>
</organism>
<dbReference type="Proteomes" id="UP000790377">
    <property type="component" value="Unassembled WGS sequence"/>
</dbReference>
<keyword evidence="2" id="KW-1185">Reference proteome</keyword>
<protein>
    <submittedName>
        <fullName evidence="1">Uncharacterized protein</fullName>
    </submittedName>
</protein>
<reference evidence="1" key="1">
    <citation type="journal article" date="2021" name="New Phytol.">
        <title>Evolutionary innovations through gain and loss of genes in the ectomycorrhizal Boletales.</title>
        <authorList>
            <person name="Wu G."/>
            <person name="Miyauchi S."/>
            <person name="Morin E."/>
            <person name="Kuo A."/>
            <person name="Drula E."/>
            <person name="Varga T."/>
            <person name="Kohler A."/>
            <person name="Feng B."/>
            <person name="Cao Y."/>
            <person name="Lipzen A."/>
            <person name="Daum C."/>
            <person name="Hundley H."/>
            <person name="Pangilinan J."/>
            <person name="Johnson J."/>
            <person name="Barry K."/>
            <person name="LaButti K."/>
            <person name="Ng V."/>
            <person name="Ahrendt S."/>
            <person name="Min B."/>
            <person name="Choi I.G."/>
            <person name="Park H."/>
            <person name="Plett J.M."/>
            <person name="Magnuson J."/>
            <person name="Spatafora J.W."/>
            <person name="Nagy L.G."/>
            <person name="Henrissat B."/>
            <person name="Grigoriev I.V."/>
            <person name="Yang Z.L."/>
            <person name="Xu J."/>
            <person name="Martin F.M."/>
        </authorList>
    </citation>
    <scope>NUCLEOTIDE SEQUENCE</scope>
    <source>
        <strain evidence="1">ATCC 28755</strain>
    </source>
</reference>